<feature type="domain" description="EAL" evidence="5">
    <location>
        <begin position="819"/>
        <end position="1067"/>
    </location>
</feature>
<dbReference type="Pfam" id="PF08376">
    <property type="entry name" value="NIT"/>
    <property type="match status" value="1"/>
</dbReference>
<dbReference type="EMBL" id="AP012547">
    <property type="protein sequence ID" value="BAO28208.1"/>
    <property type="molecule type" value="Genomic_DNA"/>
</dbReference>
<dbReference type="Gene3D" id="3.30.70.270">
    <property type="match status" value="1"/>
</dbReference>
<keyword evidence="2" id="KW-1133">Transmembrane helix</keyword>
<dbReference type="PROSITE" id="PS50113">
    <property type="entry name" value="PAC"/>
    <property type="match status" value="2"/>
</dbReference>
<evidence type="ECO:0000259" key="7">
    <source>
        <dbReference type="PROSITE" id="PS50887"/>
    </source>
</evidence>
<dbReference type="GO" id="GO:0071732">
    <property type="term" value="P:cellular response to nitric oxide"/>
    <property type="evidence" value="ECO:0007669"/>
    <property type="project" value="UniProtKB-ARBA"/>
</dbReference>
<dbReference type="GO" id="GO:0016020">
    <property type="term" value="C:membrane"/>
    <property type="evidence" value="ECO:0007669"/>
    <property type="project" value="InterPro"/>
</dbReference>
<feature type="domain" description="GGDEF" evidence="7">
    <location>
        <begin position="672"/>
        <end position="810"/>
    </location>
</feature>
<accession>W0SEN5</accession>
<dbReference type="Pfam" id="PF00672">
    <property type="entry name" value="HAMP"/>
    <property type="match status" value="1"/>
</dbReference>
<organism evidence="8 9">
    <name type="scientific">Sulfuritalea hydrogenivorans sk43H</name>
    <dbReference type="NCBI Taxonomy" id="1223802"/>
    <lineage>
        <taxon>Bacteria</taxon>
        <taxon>Pseudomonadati</taxon>
        <taxon>Pseudomonadota</taxon>
        <taxon>Betaproteobacteria</taxon>
        <taxon>Nitrosomonadales</taxon>
        <taxon>Sterolibacteriaceae</taxon>
        <taxon>Sulfuritalea</taxon>
    </lineage>
</organism>
<feature type="transmembrane region" description="Helical" evidence="2">
    <location>
        <begin position="308"/>
        <end position="332"/>
    </location>
</feature>
<dbReference type="CDD" id="cd01948">
    <property type="entry name" value="EAL"/>
    <property type="match status" value="1"/>
</dbReference>
<dbReference type="InterPro" id="IPR000014">
    <property type="entry name" value="PAS"/>
</dbReference>
<dbReference type="Pfam" id="PF00563">
    <property type="entry name" value="EAL"/>
    <property type="match status" value="1"/>
</dbReference>
<dbReference type="SMART" id="SM00091">
    <property type="entry name" value="PAS"/>
    <property type="match status" value="2"/>
</dbReference>
<dbReference type="PROSITE" id="PS50112">
    <property type="entry name" value="PAS"/>
    <property type="match status" value="2"/>
</dbReference>
<protein>
    <submittedName>
        <fullName evidence="8">PAS/PAC sensor-containing diguanylate cyclase/phosphodiesterase</fullName>
    </submittedName>
</protein>
<feature type="transmembrane region" description="Helical" evidence="2">
    <location>
        <begin position="7"/>
        <end position="30"/>
    </location>
</feature>
<name>W0SEN5_9PROT</name>
<dbReference type="SMART" id="SM00267">
    <property type="entry name" value="GGDEF"/>
    <property type="match status" value="1"/>
</dbReference>
<evidence type="ECO:0000313" key="9">
    <source>
        <dbReference type="Proteomes" id="UP000031637"/>
    </source>
</evidence>
<dbReference type="CDD" id="cd01949">
    <property type="entry name" value="GGDEF"/>
    <property type="match status" value="1"/>
</dbReference>
<dbReference type="NCBIfam" id="TIGR00254">
    <property type="entry name" value="GGDEF"/>
    <property type="match status" value="1"/>
</dbReference>
<dbReference type="SMART" id="SM00086">
    <property type="entry name" value="PAC"/>
    <property type="match status" value="2"/>
</dbReference>
<evidence type="ECO:0000259" key="4">
    <source>
        <dbReference type="PROSITE" id="PS50113"/>
    </source>
</evidence>
<dbReference type="PROSITE" id="PS50885">
    <property type="entry name" value="HAMP"/>
    <property type="match status" value="1"/>
</dbReference>
<feature type="domain" description="PAS" evidence="3">
    <location>
        <begin position="530"/>
        <end position="561"/>
    </location>
</feature>
<dbReference type="NCBIfam" id="TIGR00229">
    <property type="entry name" value="sensory_box"/>
    <property type="match status" value="2"/>
</dbReference>
<keyword evidence="2" id="KW-0472">Membrane</keyword>
<evidence type="ECO:0000256" key="2">
    <source>
        <dbReference type="SAM" id="Phobius"/>
    </source>
</evidence>
<dbReference type="Gene3D" id="3.30.450.20">
    <property type="entry name" value="PAS domain"/>
    <property type="match status" value="2"/>
</dbReference>
<dbReference type="STRING" id="1223802.SUTH_00394"/>
<dbReference type="InterPro" id="IPR000700">
    <property type="entry name" value="PAS-assoc_C"/>
</dbReference>
<dbReference type="AlphaFoldDB" id="W0SEN5"/>
<dbReference type="InterPro" id="IPR043128">
    <property type="entry name" value="Rev_trsase/Diguanyl_cyclase"/>
</dbReference>
<dbReference type="SMART" id="SM00052">
    <property type="entry name" value="EAL"/>
    <property type="match status" value="1"/>
</dbReference>
<gene>
    <name evidence="8" type="ORF">SUTH_00394</name>
</gene>
<dbReference type="CDD" id="cd06225">
    <property type="entry name" value="HAMP"/>
    <property type="match status" value="1"/>
</dbReference>
<dbReference type="GO" id="GO:0071111">
    <property type="term" value="F:cyclic-guanylate-specific phosphodiesterase activity"/>
    <property type="evidence" value="ECO:0007669"/>
    <property type="project" value="UniProtKB-EC"/>
</dbReference>
<dbReference type="PANTHER" id="PTHR44757:SF2">
    <property type="entry name" value="BIOFILM ARCHITECTURE MAINTENANCE PROTEIN MBAA"/>
    <property type="match status" value="1"/>
</dbReference>
<dbReference type="InterPro" id="IPR000160">
    <property type="entry name" value="GGDEF_dom"/>
</dbReference>
<dbReference type="FunFam" id="3.30.70.270:FF:000001">
    <property type="entry name" value="Diguanylate cyclase domain protein"/>
    <property type="match status" value="1"/>
</dbReference>
<evidence type="ECO:0000256" key="1">
    <source>
        <dbReference type="ARBA" id="ARBA00051114"/>
    </source>
</evidence>
<dbReference type="PROSITE" id="PS50887">
    <property type="entry name" value="GGDEF"/>
    <property type="match status" value="1"/>
</dbReference>
<dbReference type="InterPro" id="IPR052155">
    <property type="entry name" value="Biofilm_reg_signaling"/>
</dbReference>
<dbReference type="SUPFAM" id="SSF141868">
    <property type="entry name" value="EAL domain-like"/>
    <property type="match status" value="1"/>
</dbReference>
<feature type="domain" description="PAS" evidence="3">
    <location>
        <begin position="400"/>
        <end position="445"/>
    </location>
</feature>
<dbReference type="SUPFAM" id="SSF55785">
    <property type="entry name" value="PYP-like sensor domain (PAS domain)"/>
    <property type="match status" value="2"/>
</dbReference>
<dbReference type="Pfam" id="PF00989">
    <property type="entry name" value="PAS"/>
    <property type="match status" value="1"/>
</dbReference>
<dbReference type="InterPro" id="IPR003660">
    <property type="entry name" value="HAMP_dom"/>
</dbReference>
<dbReference type="GO" id="GO:0007165">
    <property type="term" value="P:signal transduction"/>
    <property type="evidence" value="ECO:0007669"/>
    <property type="project" value="InterPro"/>
</dbReference>
<dbReference type="InterPro" id="IPR013767">
    <property type="entry name" value="PAS_fold"/>
</dbReference>
<dbReference type="InterPro" id="IPR013587">
    <property type="entry name" value="Nitrate/nitrite_sensing"/>
</dbReference>
<dbReference type="FunFam" id="3.20.20.450:FF:000001">
    <property type="entry name" value="Cyclic di-GMP phosphodiesterase yahA"/>
    <property type="match status" value="1"/>
</dbReference>
<dbReference type="KEGG" id="shd:SUTH_00394"/>
<dbReference type="Gene3D" id="6.10.340.10">
    <property type="match status" value="1"/>
</dbReference>
<dbReference type="InterPro" id="IPR035965">
    <property type="entry name" value="PAS-like_dom_sf"/>
</dbReference>
<dbReference type="PROSITE" id="PS50883">
    <property type="entry name" value="EAL"/>
    <property type="match status" value="1"/>
</dbReference>
<dbReference type="InterPro" id="IPR001610">
    <property type="entry name" value="PAC"/>
</dbReference>
<keyword evidence="9" id="KW-1185">Reference proteome</keyword>
<reference evidence="8 9" key="1">
    <citation type="journal article" date="2014" name="Syst. Appl. Microbiol.">
        <title>Complete genomes of freshwater sulfur oxidizers Sulfuricella denitrificans skB26 and Sulfuritalea hydrogenivorans sk43H: genetic insights into the sulfur oxidation pathway of betaproteobacteria.</title>
        <authorList>
            <person name="Watanabe T."/>
            <person name="Kojima H."/>
            <person name="Fukui M."/>
        </authorList>
    </citation>
    <scope>NUCLEOTIDE SEQUENCE [LARGE SCALE GENOMIC DNA]</scope>
    <source>
        <strain evidence="8">DSM22779</strain>
    </source>
</reference>
<feature type="domain" description="PAC" evidence="4">
    <location>
        <begin position="588"/>
        <end position="640"/>
    </location>
</feature>
<dbReference type="HOGENOM" id="CLU_000445_70_49_4"/>
<dbReference type="InterPro" id="IPR035919">
    <property type="entry name" value="EAL_sf"/>
</dbReference>
<dbReference type="Pfam" id="PF00990">
    <property type="entry name" value="GGDEF"/>
    <property type="match status" value="1"/>
</dbReference>
<proteinExistence type="predicted"/>
<dbReference type="SUPFAM" id="SSF158472">
    <property type="entry name" value="HAMP domain-like"/>
    <property type="match status" value="1"/>
</dbReference>
<feature type="domain" description="PAC" evidence="4">
    <location>
        <begin position="465"/>
        <end position="519"/>
    </location>
</feature>
<evidence type="ECO:0000313" key="8">
    <source>
        <dbReference type="EMBL" id="BAO28208.1"/>
    </source>
</evidence>
<dbReference type="Pfam" id="PF13426">
    <property type="entry name" value="PAS_9"/>
    <property type="match status" value="1"/>
</dbReference>
<dbReference type="Proteomes" id="UP000031637">
    <property type="component" value="Chromosome"/>
</dbReference>
<evidence type="ECO:0000259" key="3">
    <source>
        <dbReference type="PROSITE" id="PS50112"/>
    </source>
</evidence>
<keyword evidence="2" id="KW-0812">Transmembrane</keyword>
<dbReference type="CDD" id="cd00130">
    <property type="entry name" value="PAS"/>
    <property type="match status" value="2"/>
</dbReference>
<sequence>MRIGTRVGLALALPIVGVLVLSVWIVTGYFRIAGEMRDLRAMGELAPVIGNLIHAVQKERGISASFVGATGDQLAARLSAHRAETDEKRAALAGALVYFNADRMGGLLSSRIATAREATDRIDAWRGVITEHRMATAELTRHYGGVVNRLIDVIEEILVVSPRADLTRSIYAYLHLLQAKESAGMERAIGVAGFAAGHFDLISQGRLTEMIDRQRMYLDRFSSFATPGQIALLDYLLEGVSAVELERMRRIATSGQTSRLKGDIKAAHWFDTTTQRMDQMKVVEDSLVADLIAQTRGAEAAATRTAHMVAVFATLLLVLTIALAALLAHGIIEPMARMTRAMNRLAARDESAEIIEGDDLRGDEIGDMARAMNVFRENLVKVVQSEERERSEAVLRIHYQALASITQGVIITDAERRITYANEAFQRITGYTEAEILGKTPSFLHNLAADDSMLAELRAALAAEARFSGQLMNFKKDGTPFWSDLSVAPVLDGDGRATHFVGITRDITESRQLQQELRIAAKAFESLHGIMVTDAKGIILRVNPAFTELTGYSADEAVGQTPALLKSGKHDREFYADMWRQLAATGAWYGEVWDRRKNGEIFPKWQTISAVRGLDGQITHYVAAFSDISASKAAEDEIRHLAFFDPLTQLPNRRLLLDRLQHALAASARNRHHGAVLFIDLDNFKNLNDTLGHEKGDLLLQQVAVRLTECVREGDTVARLGGDEFVLMLEDLSETLRDAAAQAEVVGEKIVEALNLDYQLGIHEYHCTPSVGVTLFCGHDTGVDELLQQADLAMYQAKAAGRNALRFFQPDMQEVVTVRSALEADLRKALREGQFALFYQPQVGAEGQLTGVEALVRWHHPERGLIAPNEFIPLAEETGLILSLGLWVLETACARLAIWGGDSGKAHLTMAVNVSARQFHHQDFVDQVLATLEHTGANPQRLKLELTESLFLTDVEDTIVKMTALKDAGVSFSLDDFGTGYSSLSYLKRLPLDQLKIDQSFIRDVLTDPNDATIARTIVALGHSMGLAVIAEGVETEAQREFLASHNCQAFQGYLFGKAEPPERIPH</sequence>
<dbReference type="SUPFAM" id="SSF55073">
    <property type="entry name" value="Nucleotide cyclase"/>
    <property type="match status" value="1"/>
</dbReference>
<feature type="domain" description="HAMP" evidence="6">
    <location>
        <begin position="329"/>
        <end position="384"/>
    </location>
</feature>
<evidence type="ECO:0000259" key="5">
    <source>
        <dbReference type="PROSITE" id="PS50883"/>
    </source>
</evidence>
<evidence type="ECO:0000259" key="6">
    <source>
        <dbReference type="PROSITE" id="PS50885"/>
    </source>
</evidence>
<dbReference type="Gene3D" id="3.20.20.450">
    <property type="entry name" value="EAL domain"/>
    <property type="match status" value="1"/>
</dbReference>
<dbReference type="PANTHER" id="PTHR44757">
    <property type="entry name" value="DIGUANYLATE CYCLASE DGCP"/>
    <property type="match status" value="1"/>
</dbReference>
<dbReference type="SMART" id="SM00304">
    <property type="entry name" value="HAMP"/>
    <property type="match status" value="1"/>
</dbReference>
<dbReference type="InterPro" id="IPR001633">
    <property type="entry name" value="EAL_dom"/>
</dbReference>
<comment type="catalytic activity">
    <reaction evidence="1">
        <text>3',3'-c-di-GMP + H2O = 5'-phosphoguanylyl(3'-&gt;5')guanosine + H(+)</text>
        <dbReference type="Rhea" id="RHEA:24902"/>
        <dbReference type="ChEBI" id="CHEBI:15377"/>
        <dbReference type="ChEBI" id="CHEBI:15378"/>
        <dbReference type="ChEBI" id="CHEBI:58754"/>
        <dbReference type="ChEBI" id="CHEBI:58805"/>
        <dbReference type="EC" id="3.1.4.52"/>
    </reaction>
    <physiologicalReaction direction="left-to-right" evidence="1">
        <dbReference type="Rhea" id="RHEA:24903"/>
    </physiologicalReaction>
</comment>
<dbReference type="InterPro" id="IPR029787">
    <property type="entry name" value="Nucleotide_cyclase"/>
</dbReference>